<proteinExistence type="predicted"/>
<feature type="domain" description="Heterokaryon incompatibility" evidence="1">
    <location>
        <begin position="19"/>
        <end position="164"/>
    </location>
</feature>
<dbReference type="OrthoDB" id="3477286at2759"/>
<gene>
    <name evidence="2" type="ORF">SAPIO_CDS6411</name>
</gene>
<reference evidence="2 3" key="1">
    <citation type="journal article" date="2014" name="Genome Announc.">
        <title>Draft genome sequence of the pathogenic fungus Scedosporium apiospermum.</title>
        <authorList>
            <person name="Vandeputte P."/>
            <person name="Ghamrawi S."/>
            <person name="Rechenmann M."/>
            <person name="Iltis A."/>
            <person name="Giraud S."/>
            <person name="Fleury M."/>
            <person name="Thornton C."/>
            <person name="Delhaes L."/>
            <person name="Meyer W."/>
            <person name="Papon N."/>
            <person name="Bouchara J.P."/>
        </authorList>
    </citation>
    <scope>NUCLEOTIDE SEQUENCE [LARGE SCALE GENOMIC DNA]</scope>
    <source>
        <strain evidence="2 3">IHEM 14462</strain>
    </source>
</reference>
<protein>
    <recommendedName>
        <fullName evidence="1">Heterokaryon incompatibility domain-containing protein</fullName>
    </recommendedName>
</protein>
<evidence type="ECO:0000313" key="3">
    <source>
        <dbReference type="Proteomes" id="UP000028545"/>
    </source>
</evidence>
<name>A0A084G3V4_PSEDA</name>
<keyword evidence="3" id="KW-1185">Reference proteome</keyword>
<dbReference type="InterPro" id="IPR010730">
    <property type="entry name" value="HET"/>
</dbReference>
<dbReference type="Proteomes" id="UP000028545">
    <property type="component" value="Unassembled WGS sequence"/>
</dbReference>
<dbReference type="AlphaFoldDB" id="A0A084G3V4"/>
<dbReference type="Pfam" id="PF06985">
    <property type="entry name" value="HET"/>
    <property type="match status" value="1"/>
</dbReference>
<dbReference type="GeneID" id="27725483"/>
<dbReference type="EMBL" id="JOWA01000103">
    <property type="protein sequence ID" value="KEZ42016.1"/>
    <property type="molecule type" value="Genomic_DNA"/>
</dbReference>
<dbReference type="InterPro" id="IPR052895">
    <property type="entry name" value="HetReg/Transcr_Mod"/>
</dbReference>
<dbReference type="KEGG" id="sapo:SAPIO_CDS6411"/>
<dbReference type="VEuPathDB" id="FungiDB:SAPIO_CDS6411"/>
<dbReference type="HOGENOM" id="CLU_004184_3_4_1"/>
<dbReference type="RefSeq" id="XP_016641815.1">
    <property type="nucleotide sequence ID" value="XM_016788524.1"/>
</dbReference>
<accession>A0A084G3V4</accession>
<evidence type="ECO:0000259" key="1">
    <source>
        <dbReference type="Pfam" id="PF06985"/>
    </source>
</evidence>
<dbReference type="PANTHER" id="PTHR24148:SF64">
    <property type="entry name" value="HETEROKARYON INCOMPATIBILITY DOMAIN-CONTAINING PROTEIN"/>
    <property type="match status" value="1"/>
</dbReference>
<dbReference type="PANTHER" id="PTHR24148">
    <property type="entry name" value="ANKYRIN REPEAT DOMAIN-CONTAINING PROTEIN 39 HOMOLOG-RELATED"/>
    <property type="match status" value="1"/>
</dbReference>
<organism evidence="2 3">
    <name type="scientific">Pseudallescheria apiosperma</name>
    <name type="common">Scedosporium apiospermum</name>
    <dbReference type="NCBI Taxonomy" id="563466"/>
    <lineage>
        <taxon>Eukaryota</taxon>
        <taxon>Fungi</taxon>
        <taxon>Dikarya</taxon>
        <taxon>Ascomycota</taxon>
        <taxon>Pezizomycotina</taxon>
        <taxon>Sordariomycetes</taxon>
        <taxon>Hypocreomycetidae</taxon>
        <taxon>Microascales</taxon>
        <taxon>Microascaceae</taxon>
        <taxon>Scedosporium</taxon>
    </lineage>
</organism>
<evidence type="ECO:0000313" key="2">
    <source>
        <dbReference type="EMBL" id="KEZ42016.1"/>
    </source>
</evidence>
<sequence length="325" mass="36446">MATYQYSLQAFPRANCPPYAALSYVWGTSAPSARLGLDSGEIPITPELRAILDRIAGTPSLLEPAWLWIDAICINQADIQEKSVQIPKMGEIYNGALTVTIWLGDADKATTDAIQGIEDFRFLMALTSTAPVPGTIPDANDPMWKAAEELFCRPWFGRAWVAQEVLLARKCRVVFGQRVIPWEVILRYWAYMELGRHDFVVSQRHRIGHDTISPFDMILAASSAKGGERWSSVINQNNLEWAFRPQYHVVGLLDLIRRRACKEGHDKAYSLLGLLPEEIRSKIPIRPATRQRGEAKEMLRFLESHGAYLGVLLTLAGGVDRNGTR</sequence>
<comment type="caution">
    <text evidence="2">The sequence shown here is derived from an EMBL/GenBank/DDBJ whole genome shotgun (WGS) entry which is preliminary data.</text>
</comment>